<evidence type="ECO:0000313" key="2">
    <source>
        <dbReference type="Proteomes" id="UP000304953"/>
    </source>
</evidence>
<dbReference type="EMBL" id="SRYA01000057">
    <property type="protein sequence ID" value="TGY91457.1"/>
    <property type="molecule type" value="Genomic_DNA"/>
</dbReference>
<evidence type="ECO:0000313" key="1">
    <source>
        <dbReference type="EMBL" id="TGY91457.1"/>
    </source>
</evidence>
<dbReference type="Proteomes" id="UP000304953">
    <property type="component" value="Unassembled WGS sequence"/>
</dbReference>
<name>A0AC61RS80_9FIRM</name>
<reference evidence="1" key="1">
    <citation type="submission" date="2019-04" db="EMBL/GenBank/DDBJ databases">
        <title>Microbes associate with the intestines of laboratory mice.</title>
        <authorList>
            <person name="Navarre W."/>
            <person name="Wong E."/>
            <person name="Huang K."/>
            <person name="Tropini C."/>
            <person name="Ng K."/>
            <person name="Yu B."/>
        </authorList>
    </citation>
    <scope>NUCLEOTIDE SEQUENCE</scope>
    <source>
        <strain evidence="1">NM01_1-7b</strain>
    </source>
</reference>
<keyword evidence="2" id="KW-1185">Reference proteome</keyword>
<sequence>MEKEIKKTDVAGKAFEDLDETEMKETQGQGGDVNAETTPLTISAVVSLATIAASKKVCK</sequence>
<proteinExistence type="predicted"/>
<organism evidence="1 2">
    <name type="scientific">Petralouisia muris</name>
    <dbReference type="NCBI Taxonomy" id="3032872"/>
    <lineage>
        <taxon>Bacteria</taxon>
        <taxon>Bacillati</taxon>
        <taxon>Bacillota</taxon>
        <taxon>Clostridia</taxon>
        <taxon>Lachnospirales</taxon>
        <taxon>Lachnospiraceae</taxon>
        <taxon>Petralouisia</taxon>
    </lineage>
</organism>
<accession>A0AC61RS80</accession>
<comment type="caution">
    <text evidence="1">The sequence shown here is derived from an EMBL/GenBank/DDBJ whole genome shotgun (WGS) entry which is preliminary data.</text>
</comment>
<protein>
    <submittedName>
        <fullName evidence="1">Type 2 lantibiotic</fullName>
    </submittedName>
</protein>
<gene>
    <name evidence="1" type="ORF">E5329_21030</name>
</gene>